<gene>
    <name evidence="2" type="ordered locus">Dalk_2125</name>
</gene>
<feature type="signal peptide" evidence="1">
    <location>
        <begin position="1"/>
        <end position="35"/>
    </location>
</feature>
<name>B8FGD9_DESAL</name>
<reference evidence="2 3" key="1">
    <citation type="journal article" date="2012" name="Environ. Microbiol.">
        <title>The genome sequence of Desulfatibacillum alkenivorans AK-01: a blueprint for anaerobic alkane oxidation.</title>
        <authorList>
            <person name="Callaghan A.V."/>
            <person name="Morris B.E."/>
            <person name="Pereira I.A."/>
            <person name="McInerney M.J."/>
            <person name="Austin R.N."/>
            <person name="Groves J.T."/>
            <person name="Kukor J.J."/>
            <person name="Suflita J.M."/>
            <person name="Young L.Y."/>
            <person name="Zylstra G.J."/>
            <person name="Wawrik B."/>
        </authorList>
    </citation>
    <scope>NUCLEOTIDE SEQUENCE [LARGE SCALE GENOMIC DNA]</scope>
    <source>
        <strain evidence="2 3">AK-01</strain>
    </source>
</reference>
<dbReference type="HOGENOM" id="CLU_715194_0_0_7"/>
<evidence type="ECO:0000256" key="1">
    <source>
        <dbReference type="SAM" id="SignalP"/>
    </source>
</evidence>
<keyword evidence="3" id="KW-1185">Reference proteome</keyword>
<accession>B8FGD9</accession>
<dbReference type="eggNOG" id="COG3386">
    <property type="taxonomic scope" value="Bacteria"/>
</dbReference>
<dbReference type="Gene3D" id="2.120.10.80">
    <property type="entry name" value="Kelch-type beta propeller"/>
    <property type="match status" value="1"/>
</dbReference>
<proteinExistence type="predicted"/>
<dbReference type="AlphaFoldDB" id="B8FGD9"/>
<protein>
    <submittedName>
        <fullName evidence="2">Kelch repeat-containing protein</fullName>
    </submittedName>
</protein>
<organism evidence="2 3">
    <name type="scientific">Desulfatibacillum aliphaticivorans</name>
    <dbReference type="NCBI Taxonomy" id="218208"/>
    <lineage>
        <taxon>Bacteria</taxon>
        <taxon>Pseudomonadati</taxon>
        <taxon>Thermodesulfobacteriota</taxon>
        <taxon>Desulfobacteria</taxon>
        <taxon>Desulfobacterales</taxon>
        <taxon>Desulfatibacillaceae</taxon>
        <taxon>Desulfatibacillum</taxon>
    </lineage>
</organism>
<dbReference type="InterPro" id="IPR011043">
    <property type="entry name" value="Gal_Oxase/kelch_b-propeller"/>
</dbReference>
<dbReference type="SUPFAM" id="SSF50965">
    <property type="entry name" value="Galactose oxidase, central domain"/>
    <property type="match status" value="1"/>
</dbReference>
<dbReference type="KEGG" id="dal:Dalk_2125"/>
<feature type="chain" id="PRO_5002869075" evidence="1">
    <location>
        <begin position="36"/>
        <end position="386"/>
    </location>
</feature>
<dbReference type="InterPro" id="IPR015915">
    <property type="entry name" value="Kelch-typ_b-propeller"/>
</dbReference>
<dbReference type="InterPro" id="IPR006652">
    <property type="entry name" value="Kelch_1"/>
</dbReference>
<keyword evidence="1" id="KW-0732">Signal</keyword>
<dbReference type="Pfam" id="PF01344">
    <property type="entry name" value="Kelch_1"/>
    <property type="match status" value="1"/>
</dbReference>
<sequence>MTDNSKITNKKSTSRVWTALLCAAVVFCLCPNAMAYWENGFSAEHVGAMMAFPNSCAVVESNGVVYCIGGTNALRKIYSYDLATGETALAGALDRDMKWGFAGAATSDGVIYLSPPLYSVTGTITYSQICSYNLSTHEFVETEAGFSESIAYAGIIAGPDGYIYTYGGQTAEGYNGKIYRLDPSDESFEYFATLPNETSLYSPAIFAKNGLLYIFNLYNALYEVYSLDPSTGQALLVADISTYITDNRLAITGNPWVYEDDIFILCQDSEAAVLTLCKFDTSDNTFVDTGVVPPFCKTSFGLLQQDDTNVYFLGGYKCEDSSATLDVYKLTPFCIPEEIPYQFSSGQPAMAEEVNENFDLLLEKYNALNCELQKIKAWAEAQGYEP</sequence>
<evidence type="ECO:0000313" key="2">
    <source>
        <dbReference type="EMBL" id="ACL03819.1"/>
    </source>
</evidence>
<dbReference type="Proteomes" id="UP000000739">
    <property type="component" value="Chromosome"/>
</dbReference>
<evidence type="ECO:0000313" key="3">
    <source>
        <dbReference type="Proteomes" id="UP000000739"/>
    </source>
</evidence>
<dbReference type="EMBL" id="CP001322">
    <property type="protein sequence ID" value="ACL03819.1"/>
    <property type="molecule type" value="Genomic_DNA"/>
</dbReference>
<dbReference type="RefSeq" id="WP_015946896.1">
    <property type="nucleotide sequence ID" value="NC_011768.1"/>
</dbReference>